<reference evidence="2" key="1">
    <citation type="journal article" date="2020" name="Stud. Mycol.">
        <title>101 Dothideomycetes genomes: a test case for predicting lifestyles and emergence of pathogens.</title>
        <authorList>
            <person name="Haridas S."/>
            <person name="Albert R."/>
            <person name="Binder M."/>
            <person name="Bloem J."/>
            <person name="Labutti K."/>
            <person name="Salamov A."/>
            <person name="Andreopoulos B."/>
            <person name="Baker S."/>
            <person name="Barry K."/>
            <person name="Bills G."/>
            <person name="Bluhm B."/>
            <person name="Cannon C."/>
            <person name="Castanera R."/>
            <person name="Culley D."/>
            <person name="Daum C."/>
            <person name="Ezra D."/>
            <person name="Gonzalez J."/>
            <person name="Henrissat B."/>
            <person name="Kuo A."/>
            <person name="Liang C."/>
            <person name="Lipzen A."/>
            <person name="Lutzoni F."/>
            <person name="Magnuson J."/>
            <person name="Mondo S."/>
            <person name="Nolan M."/>
            <person name="Ohm R."/>
            <person name="Pangilinan J."/>
            <person name="Park H.-J."/>
            <person name="Ramirez L."/>
            <person name="Alfaro M."/>
            <person name="Sun H."/>
            <person name="Tritt A."/>
            <person name="Yoshinaga Y."/>
            <person name="Zwiers L.-H."/>
            <person name="Turgeon B."/>
            <person name="Goodwin S."/>
            <person name="Spatafora J."/>
            <person name="Crous P."/>
            <person name="Grigoriev I."/>
        </authorList>
    </citation>
    <scope>NUCLEOTIDE SEQUENCE</scope>
    <source>
        <strain evidence="2">Tuck. ex Michener</strain>
    </source>
</reference>
<evidence type="ECO:0000256" key="1">
    <source>
        <dbReference type="SAM" id="Phobius"/>
    </source>
</evidence>
<sequence>MHAGTALRYNRAIGSLTTVSAKPPSLKLWEPWSTTAIINIFITHTIIFVEVSLLNMSSITIYLTLILVALANVSNAWWGSLMSIQANPISNPYINHVYTSLIVPPAPSTQENILSLWPGLYTTGTFGQGTVQTFIMSYGDPAEACGGQIGDWCVMARYLNTSTGSMTSANMKSIGKGAPVVVEYTYNYNAGSYTQISVSNGAVLSYETAGFGVGYIFSPTVQCDGNAIGTVPAHTYVNTTIILALHDPNFNTTATINFNNANMTDMTTNDGGKTWFISEINMFEGYCGPSEPTLENPNAEPSARFNGIKENIVVPIVKNGSSELSLPRLNSSLSS</sequence>
<dbReference type="Proteomes" id="UP000800092">
    <property type="component" value="Unassembled WGS sequence"/>
</dbReference>
<proteinExistence type="predicted"/>
<evidence type="ECO:0000313" key="2">
    <source>
        <dbReference type="EMBL" id="KAF2237077.1"/>
    </source>
</evidence>
<feature type="transmembrane region" description="Helical" evidence="1">
    <location>
        <begin position="32"/>
        <end position="54"/>
    </location>
</feature>
<accession>A0A6A6HGA9</accession>
<evidence type="ECO:0000313" key="3">
    <source>
        <dbReference type="Proteomes" id="UP000800092"/>
    </source>
</evidence>
<name>A0A6A6HGA9_VIRVR</name>
<keyword evidence="1" id="KW-0812">Transmembrane</keyword>
<gene>
    <name evidence="2" type="ORF">EV356DRAFT_497375</name>
</gene>
<keyword evidence="1" id="KW-1133">Transmembrane helix</keyword>
<dbReference type="EMBL" id="ML991782">
    <property type="protein sequence ID" value="KAF2237077.1"/>
    <property type="molecule type" value="Genomic_DNA"/>
</dbReference>
<organism evidence="2 3">
    <name type="scientific">Viridothelium virens</name>
    <name type="common">Speckled blister lichen</name>
    <name type="synonym">Trypethelium virens</name>
    <dbReference type="NCBI Taxonomy" id="1048519"/>
    <lineage>
        <taxon>Eukaryota</taxon>
        <taxon>Fungi</taxon>
        <taxon>Dikarya</taxon>
        <taxon>Ascomycota</taxon>
        <taxon>Pezizomycotina</taxon>
        <taxon>Dothideomycetes</taxon>
        <taxon>Dothideomycetes incertae sedis</taxon>
        <taxon>Trypetheliales</taxon>
        <taxon>Trypetheliaceae</taxon>
        <taxon>Viridothelium</taxon>
    </lineage>
</organism>
<keyword evidence="3" id="KW-1185">Reference proteome</keyword>
<dbReference type="OrthoDB" id="5086500at2759"/>
<protein>
    <submittedName>
        <fullName evidence="2">Uncharacterized protein</fullName>
    </submittedName>
</protein>
<feature type="transmembrane region" description="Helical" evidence="1">
    <location>
        <begin position="61"/>
        <end position="78"/>
    </location>
</feature>
<dbReference type="AlphaFoldDB" id="A0A6A6HGA9"/>
<keyword evidence="1" id="KW-0472">Membrane</keyword>